<dbReference type="InterPro" id="IPR036079">
    <property type="entry name" value="ATPase_csu/dsu_sf"/>
</dbReference>
<dbReference type="InterPro" id="IPR050873">
    <property type="entry name" value="V-ATPase_V0D/AC39_subunit"/>
</dbReference>
<dbReference type="eggNOG" id="arCOG02459">
    <property type="taxonomic scope" value="Archaea"/>
</dbReference>
<dbReference type="BioCyc" id="PSP1104324:GJSN-2197-MONOMER"/>
<dbReference type="GeneID" id="11593850"/>
<evidence type="ECO:0000313" key="3">
    <source>
        <dbReference type="EMBL" id="AET33638.1"/>
    </source>
</evidence>
<dbReference type="InterPro" id="IPR002843">
    <property type="entry name" value="ATPase_V0-cplx_csu/dsu"/>
</dbReference>
<organism evidence="3 4">
    <name type="scientific">Pyrobaculum ferrireducens</name>
    <dbReference type="NCBI Taxonomy" id="1104324"/>
    <lineage>
        <taxon>Archaea</taxon>
        <taxon>Thermoproteota</taxon>
        <taxon>Thermoprotei</taxon>
        <taxon>Thermoproteales</taxon>
        <taxon>Thermoproteaceae</taxon>
        <taxon>Pyrobaculum</taxon>
    </lineage>
</organism>
<dbReference type="EMBL" id="CP003098">
    <property type="protein sequence ID" value="AET33638.1"/>
    <property type="molecule type" value="Genomic_DNA"/>
</dbReference>
<dbReference type="SUPFAM" id="SSF103486">
    <property type="entry name" value="V-type ATP synthase subunit C"/>
    <property type="match status" value="1"/>
</dbReference>
<dbReference type="STRING" id="1104324.P186_2246"/>
<accession>G7VBM1</accession>
<dbReference type="KEGG" id="pyr:P186_2246"/>
<evidence type="ECO:0000256" key="1">
    <source>
        <dbReference type="ARBA" id="ARBA00022448"/>
    </source>
</evidence>
<evidence type="ECO:0000313" key="4">
    <source>
        <dbReference type="Proteomes" id="UP000005867"/>
    </source>
</evidence>
<reference evidence="3 4" key="1">
    <citation type="journal article" date="2012" name="J. Bacteriol.">
        <title>Complete genome sequence of strain 1860, a crenarchaeon of the genus pyrobaculum able to grow with various electron acceptors.</title>
        <authorList>
            <person name="Mardanov A.V."/>
            <person name="Gumerov V.M."/>
            <person name="Slobodkina G.B."/>
            <person name="Beletsky A.V."/>
            <person name="Bonch-Osmolovskaya E.A."/>
            <person name="Ravin N.V."/>
            <person name="Skryabin K.G."/>
        </authorList>
    </citation>
    <scope>NUCLEOTIDE SEQUENCE [LARGE SCALE GENOMIC DNA]</scope>
    <source>
        <strain evidence="3 4">1860</strain>
    </source>
</reference>
<dbReference type="PANTHER" id="PTHR38682:SF1">
    <property type="entry name" value="V-TYPE ATP SYNTHASE SUBUNIT C"/>
    <property type="match status" value="1"/>
</dbReference>
<dbReference type="InterPro" id="IPR044911">
    <property type="entry name" value="V-type_ATPase_csu/dsu_dom_3"/>
</dbReference>
<dbReference type="OrthoDB" id="4272at2157"/>
<gene>
    <name evidence="3" type="ORF">P186_2246</name>
</gene>
<dbReference type="RefSeq" id="WP_014289463.1">
    <property type="nucleotide sequence ID" value="NC_016645.1"/>
</dbReference>
<dbReference type="Gene3D" id="1.10.132.50">
    <property type="entry name" value="ATP synthase (C/AC39) subunit, domain 3"/>
    <property type="match status" value="1"/>
</dbReference>
<proteinExistence type="predicted"/>
<dbReference type="PANTHER" id="PTHR38682">
    <property type="entry name" value="V-TYPE ATP SYNTHASE SUBUNIT C"/>
    <property type="match status" value="1"/>
</dbReference>
<dbReference type="Proteomes" id="UP000005867">
    <property type="component" value="Chromosome"/>
</dbReference>
<protein>
    <submittedName>
        <fullName evidence="3">H+-transporting ATP synthase subunit C</fullName>
    </submittedName>
</protein>
<evidence type="ECO:0000256" key="2">
    <source>
        <dbReference type="ARBA" id="ARBA00023065"/>
    </source>
</evidence>
<keyword evidence="2" id="KW-0406">Ion transport</keyword>
<sequence>MSNVVRRPYLGPRVRGLRTRELPRDKLISLIYANTLDEFLNILKTTTYNITLDKLSRDNLIDLRRALVRIYLEKVKSIFLGSGSDARSVILSSLKFFEYENIRNLAIAVKAGRNPEDFILWEPLEFTRRRYVVASLIGARGIEEIGERLRQIRHPAYKAFELAARYGEDKLSIFLDRQWVEDFSTSHIAEKDKTLNAFTTDLREYINTLIALRARLWGLAEELGELLIGKPSPIVQSAVRDPPTRFLDIANTAPWGKILVDMVAEAPTLENIVIAMDNIYPAYVKQLSNIYTAKFSEFSLGALAAHIEYLRAEVMTLIRAASLLAEGVPAEKRRKIFEPLTR</sequence>
<dbReference type="AlphaFoldDB" id="G7VBM1"/>
<name>G7VBM1_9CREN</name>
<dbReference type="HOGENOM" id="CLU_810426_0_0_2"/>
<keyword evidence="1" id="KW-0813">Transport</keyword>
<dbReference type="Pfam" id="PF01992">
    <property type="entry name" value="vATP-synt_AC39"/>
    <property type="match status" value="1"/>
</dbReference>
<dbReference type="GO" id="GO:0046961">
    <property type="term" value="F:proton-transporting ATPase activity, rotational mechanism"/>
    <property type="evidence" value="ECO:0007669"/>
    <property type="project" value="InterPro"/>
</dbReference>
<keyword evidence="4" id="KW-1185">Reference proteome</keyword>